<gene>
    <name evidence="1" type="ORF">N6G96_06145</name>
</gene>
<evidence type="ECO:0000313" key="2">
    <source>
        <dbReference type="Proteomes" id="UP001302696"/>
    </source>
</evidence>
<sequence>MTNEQRAHDLTLLILKDKFSSLKSYGEEIGAKPSLLDSYKVIYTETLKWVEKQNF</sequence>
<dbReference type="RefSeq" id="WP_323708974.1">
    <property type="nucleotide sequence ID" value="NZ_CP104778.1"/>
</dbReference>
<keyword evidence="2" id="KW-1185">Reference proteome</keyword>
<evidence type="ECO:0000313" key="1">
    <source>
        <dbReference type="EMBL" id="WPC20887.1"/>
    </source>
</evidence>
<dbReference type="EMBL" id="CP104778">
    <property type="protein sequence ID" value="WPC20887.1"/>
    <property type="molecule type" value="Genomic_DNA"/>
</dbReference>
<dbReference type="Proteomes" id="UP001302696">
    <property type="component" value="Chromosome"/>
</dbReference>
<protein>
    <submittedName>
        <fullName evidence="1">Uncharacterized protein</fullName>
    </submittedName>
</protein>
<reference evidence="2" key="1">
    <citation type="submission" date="2024-06" db="EMBL/GenBank/DDBJ databases">
        <authorList>
            <person name="Chang H.C."/>
            <person name="Mun S.Y."/>
        </authorList>
    </citation>
    <scope>NUCLEOTIDE SEQUENCE [LARGE SCALE GENOMIC DNA]</scope>
    <source>
        <strain evidence="2">KT1</strain>
    </source>
</reference>
<proteinExistence type="predicted"/>
<organism evidence="1 2">
    <name type="scientific">Pediococcus inopinatus</name>
    <dbReference type="NCBI Taxonomy" id="114090"/>
    <lineage>
        <taxon>Bacteria</taxon>
        <taxon>Bacillati</taxon>
        <taxon>Bacillota</taxon>
        <taxon>Bacilli</taxon>
        <taxon>Lactobacillales</taxon>
        <taxon>Lactobacillaceae</taxon>
        <taxon>Pediococcus</taxon>
    </lineage>
</organism>
<name>A0ABZ0Q1S2_9LACO</name>
<accession>A0ABZ0Q1S2</accession>